<comment type="catalytic activity">
    <reaction evidence="1">
        <text>ATP + protein L-histidine = ADP + protein N-phospho-L-histidine.</text>
        <dbReference type="EC" id="2.7.13.3"/>
    </reaction>
</comment>
<dbReference type="SUPFAM" id="SSF47384">
    <property type="entry name" value="Homodimeric domain of signal transducing histidine kinase"/>
    <property type="match status" value="1"/>
</dbReference>
<feature type="domain" description="Signal transduction histidine kinase dimerisation/phosphoacceptor" evidence="3">
    <location>
        <begin position="311"/>
        <end position="379"/>
    </location>
</feature>
<dbReference type="Proteomes" id="UP000284395">
    <property type="component" value="Unassembled WGS sequence"/>
</dbReference>
<accession>A0A420EKF0</accession>
<evidence type="ECO:0000256" key="2">
    <source>
        <dbReference type="ARBA" id="ARBA00012438"/>
    </source>
</evidence>
<proteinExistence type="predicted"/>
<dbReference type="InterPro" id="IPR003661">
    <property type="entry name" value="HisK_dim/P_dom"/>
</dbReference>
<keyword evidence="5" id="KW-1185">Reference proteome</keyword>
<reference evidence="4 5" key="1">
    <citation type="submission" date="2018-09" db="EMBL/GenBank/DDBJ databases">
        <title>Altererythrobacter spongiae sp. nov., isolated from a marine sponge.</title>
        <authorList>
            <person name="Zhuang L."/>
            <person name="Luo L."/>
        </authorList>
    </citation>
    <scope>NUCLEOTIDE SEQUENCE [LARGE SCALE GENOMIC DNA]</scope>
    <source>
        <strain evidence="4 5">HN-Y73</strain>
    </source>
</reference>
<comment type="caution">
    <text evidence="4">The sequence shown here is derived from an EMBL/GenBank/DDBJ whole genome shotgun (WGS) entry which is preliminary data.</text>
</comment>
<protein>
    <recommendedName>
        <fullName evidence="2">histidine kinase</fullName>
        <ecNumber evidence="2">2.7.13.3</ecNumber>
    </recommendedName>
</protein>
<dbReference type="Pfam" id="PF00512">
    <property type="entry name" value="HisKA"/>
    <property type="match status" value="1"/>
</dbReference>
<dbReference type="EC" id="2.7.13.3" evidence="2"/>
<evidence type="ECO:0000256" key="1">
    <source>
        <dbReference type="ARBA" id="ARBA00000085"/>
    </source>
</evidence>
<dbReference type="EMBL" id="RAPF01000004">
    <property type="protein sequence ID" value="RKF21169.1"/>
    <property type="molecule type" value="Genomic_DNA"/>
</dbReference>
<keyword evidence="4" id="KW-0418">Kinase</keyword>
<sequence length="551" mass="60319">MHFDDRLATVLRARSGNRHAACTQFRQLLDILGSETHIIGNTQKDRALARLHDLTQKLPASTLEKIIRTPGTRLRNPELLATLCDGNPKLSAAALSVARLTEEEWADLIPQLPISARGFLRHRRDLPKAAERILADLGVQDLVLPGPVHAANSSSLEPSEQVTVDHIGVSHESDISSLVARIETYRQSSTQADTIRSRPKRMAGCDFATDRAGRINWAGEPATSLLVGFFLPIHEALTEGHDRQLGDLIRRRQPISNIRIDLSGAEAISGPWNVNASPRFDKETGRFIGYAGRLSRLPDKDLLPEDPDTDSKSDKIRQMLHELRTPVNAIQGFAEVIQQQVLGPAPNEYRALSAGIAVDAARLLAGFEEVDRLTKLQSGAMQLTEGACDMREVVTDTVKRLEGPLRPRGAALGLHCKDETYPVALTEEDAQQMIWRILATVAGALAPGEVIELHLSGDNMTLQLAVDLPMAMLDTEDLFAPSTETRTRPLSAGMFGQGFTLRLARAESKAAGGTCNIIDERLILTLPILTADTQINSHSNTEENSPSPIWQ</sequence>
<keyword evidence="4" id="KW-0808">Transferase</keyword>
<dbReference type="Gene3D" id="1.10.287.130">
    <property type="match status" value="1"/>
</dbReference>
<dbReference type="CDD" id="cd00082">
    <property type="entry name" value="HisKA"/>
    <property type="match status" value="1"/>
</dbReference>
<dbReference type="RefSeq" id="WP_120324666.1">
    <property type="nucleotide sequence ID" value="NZ_RAPF01000004.1"/>
</dbReference>
<dbReference type="InterPro" id="IPR036097">
    <property type="entry name" value="HisK_dim/P_sf"/>
</dbReference>
<name>A0A420EKF0_9SPHN</name>
<organism evidence="4 5">
    <name type="scientific">Altericroceibacterium spongiae</name>
    <dbReference type="NCBI Taxonomy" id="2320269"/>
    <lineage>
        <taxon>Bacteria</taxon>
        <taxon>Pseudomonadati</taxon>
        <taxon>Pseudomonadota</taxon>
        <taxon>Alphaproteobacteria</taxon>
        <taxon>Sphingomonadales</taxon>
        <taxon>Erythrobacteraceae</taxon>
        <taxon>Altericroceibacterium</taxon>
    </lineage>
</organism>
<dbReference type="SMART" id="SM00388">
    <property type="entry name" value="HisKA"/>
    <property type="match status" value="1"/>
</dbReference>
<evidence type="ECO:0000313" key="4">
    <source>
        <dbReference type="EMBL" id="RKF21169.1"/>
    </source>
</evidence>
<gene>
    <name evidence="4" type="ORF">D6851_09640</name>
</gene>
<evidence type="ECO:0000259" key="3">
    <source>
        <dbReference type="SMART" id="SM00388"/>
    </source>
</evidence>
<dbReference type="OrthoDB" id="9813151at2"/>
<dbReference type="AlphaFoldDB" id="A0A420EKF0"/>
<evidence type="ECO:0000313" key="5">
    <source>
        <dbReference type="Proteomes" id="UP000284395"/>
    </source>
</evidence>
<dbReference type="GO" id="GO:0000155">
    <property type="term" value="F:phosphorelay sensor kinase activity"/>
    <property type="evidence" value="ECO:0007669"/>
    <property type="project" value="InterPro"/>
</dbReference>